<comment type="caution">
    <text evidence="2">The sequence shown here is derived from an EMBL/GenBank/DDBJ whole genome shotgun (WGS) entry which is preliminary data.</text>
</comment>
<sequence>MTVTLGPVSADLSAGVDAWERAVFRLRLPETWTGAAADGARQQLGRLVDRGGGLLDRARALAAVLADVAAREPFDDARLAAALARAMRTEPVAAGPAATGPAPAAVAHWWAGLAAAERERLAATRPELVGALDGVPAAVRDRANRTRLAAARQVGEAELAGLERARDEVRDLGGLQDVEARLAAVRARLGRLAAIDAAVGAGGERALLAVDPASGRAAIAVGDVDRARHVGVVVPGFTARAEDLPGRTAELAAMRSPESAVVAWYDYPAPQWPEVLDADRSVLGTRVAENASARLASFLDGVAVAGGQGPHVTAVGHSYGSLTVAQGVASARSVDDVVLLGSPGVSPLPRQPTWVAEARGDPVADAGWFGPDPNGLPDVHPIATTGSVGHVDYLRPGSTGAQNVAAVIDGRSADVVADRTAGVGDRLRALLPR</sequence>
<feature type="domain" description="DUF1023" evidence="1">
    <location>
        <begin position="211"/>
        <end position="345"/>
    </location>
</feature>
<dbReference type="SUPFAM" id="SSF53474">
    <property type="entry name" value="alpha/beta-Hydrolases"/>
    <property type="match status" value="1"/>
</dbReference>
<dbReference type="EMBL" id="JASVWF010000001">
    <property type="protein sequence ID" value="MDL5154792.1"/>
    <property type="molecule type" value="Genomic_DNA"/>
</dbReference>
<organism evidence="2 3">
    <name type="scientific">Actinomycetospora termitidis</name>
    <dbReference type="NCBI Taxonomy" id="3053470"/>
    <lineage>
        <taxon>Bacteria</taxon>
        <taxon>Bacillati</taxon>
        <taxon>Actinomycetota</taxon>
        <taxon>Actinomycetes</taxon>
        <taxon>Pseudonocardiales</taxon>
        <taxon>Pseudonocardiaceae</taxon>
        <taxon>Actinomycetospora</taxon>
    </lineage>
</organism>
<accession>A0ABT7M2A3</accession>
<proteinExistence type="predicted"/>
<evidence type="ECO:0000313" key="2">
    <source>
        <dbReference type="EMBL" id="MDL5154792.1"/>
    </source>
</evidence>
<dbReference type="Proteomes" id="UP001231924">
    <property type="component" value="Unassembled WGS sequence"/>
</dbReference>
<dbReference type="InterPro" id="IPR010427">
    <property type="entry name" value="DUF1023"/>
</dbReference>
<evidence type="ECO:0000313" key="3">
    <source>
        <dbReference type="Proteomes" id="UP001231924"/>
    </source>
</evidence>
<name>A0ABT7M2A3_9PSEU</name>
<evidence type="ECO:0000259" key="1">
    <source>
        <dbReference type="Pfam" id="PF06259"/>
    </source>
</evidence>
<gene>
    <name evidence="2" type="ORF">QRT03_02395</name>
</gene>
<dbReference type="InterPro" id="IPR029058">
    <property type="entry name" value="AB_hydrolase_fold"/>
</dbReference>
<dbReference type="Pfam" id="PF06259">
    <property type="entry name" value="Abhydrolase_8"/>
    <property type="match status" value="1"/>
</dbReference>
<keyword evidence="2" id="KW-0378">Hydrolase</keyword>
<dbReference type="GO" id="GO:0016787">
    <property type="term" value="F:hydrolase activity"/>
    <property type="evidence" value="ECO:0007669"/>
    <property type="project" value="UniProtKB-KW"/>
</dbReference>
<protein>
    <submittedName>
        <fullName evidence="2">Alpha/beta hydrolase</fullName>
    </submittedName>
</protein>
<dbReference type="Gene3D" id="3.40.50.1820">
    <property type="entry name" value="alpha/beta hydrolase"/>
    <property type="match status" value="1"/>
</dbReference>
<keyword evidence="3" id="KW-1185">Reference proteome</keyword>
<reference evidence="2 3" key="1">
    <citation type="submission" date="2023-06" db="EMBL/GenBank/DDBJ databases">
        <title>Actinomycetospora Odt1-22.</title>
        <authorList>
            <person name="Supong K."/>
        </authorList>
    </citation>
    <scope>NUCLEOTIDE SEQUENCE [LARGE SCALE GENOMIC DNA]</scope>
    <source>
        <strain evidence="2 3">Odt1-22</strain>
    </source>
</reference>
<dbReference type="RefSeq" id="WP_286050844.1">
    <property type="nucleotide sequence ID" value="NZ_JASVWF010000001.1"/>
</dbReference>